<protein>
    <submittedName>
        <fullName evidence="5">Citrate lyase subunit beta</fullName>
        <ecNumber evidence="5">4.1.3.6</ecNumber>
    </submittedName>
</protein>
<dbReference type="AlphaFoldDB" id="A0A645BA87"/>
<evidence type="ECO:0000256" key="3">
    <source>
        <dbReference type="ARBA" id="ARBA00022842"/>
    </source>
</evidence>
<evidence type="ECO:0000259" key="4">
    <source>
        <dbReference type="Pfam" id="PF03328"/>
    </source>
</evidence>
<proteinExistence type="predicted"/>
<evidence type="ECO:0000313" key="5">
    <source>
        <dbReference type="EMBL" id="MPM62389.1"/>
    </source>
</evidence>
<organism evidence="5">
    <name type="scientific">bioreactor metagenome</name>
    <dbReference type="NCBI Taxonomy" id="1076179"/>
    <lineage>
        <taxon>unclassified sequences</taxon>
        <taxon>metagenomes</taxon>
        <taxon>ecological metagenomes</taxon>
    </lineage>
</organism>
<name>A0A645BA87_9ZZZZ</name>
<feature type="domain" description="HpcH/HpaI aldolase/citrate lyase" evidence="4">
    <location>
        <begin position="5"/>
        <end position="206"/>
    </location>
</feature>
<sequence length="206" mass="22397">MKPCRSMLYIPGDSPGMIQHAPVFGADSILLDLEDAVALTEKDAARKMVACYLKDYDFKDLIVTVRVNGADTEFFDDDLKEIIPCSPAAIRIPKCNGPADVLAADKKIEEIEKANSIPVGKVEIHAMIETAVGVENAFFIASACPRVQALTLGGQDLTADMGVQKTKEGWELFYARSRVVVAARAACVDVYDTVWADISDKEGLLK</sequence>
<dbReference type="GO" id="GO:0000287">
    <property type="term" value="F:magnesium ion binding"/>
    <property type="evidence" value="ECO:0007669"/>
    <property type="project" value="TreeGrafter"/>
</dbReference>
<accession>A0A645BA87</accession>
<dbReference type="EC" id="4.1.3.6" evidence="5"/>
<keyword evidence="2" id="KW-0479">Metal-binding</keyword>
<gene>
    <name evidence="5" type="primary">citE_12</name>
    <name evidence="5" type="ORF">SDC9_109260</name>
</gene>
<dbReference type="PANTHER" id="PTHR32308">
    <property type="entry name" value="LYASE BETA SUBUNIT, PUTATIVE (AFU_ORTHOLOGUE AFUA_4G13030)-RELATED"/>
    <property type="match status" value="1"/>
</dbReference>
<evidence type="ECO:0000256" key="1">
    <source>
        <dbReference type="ARBA" id="ARBA00001946"/>
    </source>
</evidence>
<dbReference type="InterPro" id="IPR015813">
    <property type="entry name" value="Pyrv/PenolPyrv_kinase-like_dom"/>
</dbReference>
<dbReference type="SUPFAM" id="SSF51621">
    <property type="entry name" value="Phosphoenolpyruvate/pyruvate domain"/>
    <property type="match status" value="1"/>
</dbReference>
<comment type="caution">
    <text evidence="5">The sequence shown here is derived from an EMBL/GenBank/DDBJ whole genome shotgun (WGS) entry which is preliminary data.</text>
</comment>
<reference evidence="5" key="1">
    <citation type="submission" date="2019-08" db="EMBL/GenBank/DDBJ databases">
        <authorList>
            <person name="Kucharzyk K."/>
            <person name="Murdoch R.W."/>
            <person name="Higgins S."/>
            <person name="Loffler F."/>
        </authorList>
    </citation>
    <scope>NUCLEOTIDE SEQUENCE</scope>
</reference>
<dbReference type="GO" id="GO:0008815">
    <property type="term" value="F:citrate (pro-3S)-lyase activity"/>
    <property type="evidence" value="ECO:0007669"/>
    <property type="project" value="UniProtKB-EC"/>
</dbReference>
<evidence type="ECO:0000256" key="2">
    <source>
        <dbReference type="ARBA" id="ARBA00022723"/>
    </source>
</evidence>
<keyword evidence="3" id="KW-0460">Magnesium</keyword>
<dbReference type="PANTHER" id="PTHR32308:SF10">
    <property type="entry name" value="CITRATE LYASE SUBUNIT BETA"/>
    <property type="match status" value="1"/>
</dbReference>
<dbReference type="Gene3D" id="3.20.20.60">
    <property type="entry name" value="Phosphoenolpyruvate-binding domains"/>
    <property type="match status" value="1"/>
</dbReference>
<dbReference type="GO" id="GO:0006107">
    <property type="term" value="P:oxaloacetate metabolic process"/>
    <property type="evidence" value="ECO:0007669"/>
    <property type="project" value="TreeGrafter"/>
</dbReference>
<keyword evidence="5" id="KW-0456">Lyase</keyword>
<dbReference type="Pfam" id="PF03328">
    <property type="entry name" value="HpcH_HpaI"/>
    <property type="match status" value="1"/>
</dbReference>
<dbReference type="EMBL" id="VSSQ01018838">
    <property type="protein sequence ID" value="MPM62389.1"/>
    <property type="molecule type" value="Genomic_DNA"/>
</dbReference>
<comment type="cofactor">
    <cofactor evidence="1">
        <name>Mg(2+)</name>
        <dbReference type="ChEBI" id="CHEBI:18420"/>
    </cofactor>
</comment>
<dbReference type="InterPro" id="IPR005000">
    <property type="entry name" value="Aldolase/citrate-lyase_domain"/>
</dbReference>
<dbReference type="InterPro" id="IPR040442">
    <property type="entry name" value="Pyrv_kinase-like_dom_sf"/>
</dbReference>